<reference evidence="2 3" key="1">
    <citation type="submission" date="2016-11" db="EMBL/GenBank/DDBJ databases">
        <title>Paenibacillus species isolates.</title>
        <authorList>
            <person name="Beno S.M."/>
        </authorList>
    </citation>
    <scope>NUCLEOTIDE SEQUENCE [LARGE SCALE GENOMIC DNA]</scope>
    <source>
        <strain evidence="2 3">FSL R5-0378</strain>
    </source>
</reference>
<dbReference type="AlphaFoldDB" id="A0A1R1F3V6"/>
<keyword evidence="1" id="KW-0812">Transmembrane</keyword>
<evidence type="ECO:0008006" key="4">
    <source>
        <dbReference type="Google" id="ProtNLM"/>
    </source>
</evidence>
<gene>
    <name evidence="2" type="ORF">BK138_09580</name>
</gene>
<protein>
    <recommendedName>
        <fullName evidence="4">DUF2269 domain-containing protein</fullName>
    </recommendedName>
</protein>
<comment type="caution">
    <text evidence="2">The sequence shown here is derived from an EMBL/GenBank/DDBJ whole genome shotgun (WGS) entry which is preliminary data.</text>
</comment>
<proteinExistence type="predicted"/>
<dbReference type="EMBL" id="MRTP01000001">
    <property type="protein sequence ID" value="OMF58731.1"/>
    <property type="molecule type" value="Genomic_DNA"/>
</dbReference>
<sequence length="174" mass="19868">MKKMTVKQRKWLLTLHLLFSAVMLGTAVIFLFLSITAAVTEDESIFRACYSIMHMLSEKTVRVSTIATLITGIMLSVWTPWGLFKYYWIIVKEILTLLLVILGPVGMYFWTLQAVQYVSEPGMKGILSPEFTVNNVQLWTGIILQIVSLAGLFIISVFKPWGARRDKARLHVKR</sequence>
<evidence type="ECO:0000313" key="2">
    <source>
        <dbReference type="EMBL" id="OMF58731.1"/>
    </source>
</evidence>
<dbReference type="STRING" id="297318.BK138_09580"/>
<feature type="transmembrane region" description="Helical" evidence="1">
    <location>
        <begin position="95"/>
        <end position="118"/>
    </location>
</feature>
<name>A0A1R1F3V6_9BACL</name>
<keyword evidence="1" id="KW-1133">Transmembrane helix</keyword>
<evidence type="ECO:0000256" key="1">
    <source>
        <dbReference type="SAM" id="Phobius"/>
    </source>
</evidence>
<dbReference type="RefSeq" id="WP_076168758.1">
    <property type="nucleotide sequence ID" value="NZ_MRTP01000001.1"/>
</dbReference>
<evidence type="ECO:0000313" key="3">
    <source>
        <dbReference type="Proteomes" id="UP000187172"/>
    </source>
</evidence>
<keyword evidence="1" id="KW-0472">Membrane</keyword>
<dbReference type="Proteomes" id="UP000187172">
    <property type="component" value="Unassembled WGS sequence"/>
</dbReference>
<feature type="transmembrane region" description="Helical" evidence="1">
    <location>
        <begin position="60"/>
        <end position="83"/>
    </location>
</feature>
<accession>A0A1R1F3V6</accession>
<keyword evidence="3" id="KW-1185">Reference proteome</keyword>
<feature type="transmembrane region" description="Helical" evidence="1">
    <location>
        <begin position="138"/>
        <end position="158"/>
    </location>
</feature>
<organism evidence="2 3">
    <name type="scientific">Paenibacillus rhizosphaerae</name>
    <dbReference type="NCBI Taxonomy" id="297318"/>
    <lineage>
        <taxon>Bacteria</taxon>
        <taxon>Bacillati</taxon>
        <taxon>Bacillota</taxon>
        <taxon>Bacilli</taxon>
        <taxon>Bacillales</taxon>
        <taxon>Paenibacillaceae</taxon>
        <taxon>Paenibacillus</taxon>
    </lineage>
</organism>
<feature type="transmembrane region" description="Helical" evidence="1">
    <location>
        <begin position="12"/>
        <end position="40"/>
    </location>
</feature>